<accession>A0ABW4HHK0</accession>
<evidence type="ECO:0008006" key="3">
    <source>
        <dbReference type="Google" id="ProtNLM"/>
    </source>
</evidence>
<comment type="caution">
    <text evidence="1">The sequence shown here is derived from an EMBL/GenBank/DDBJ whole genome shotgun (WGS) entry which is preliminary data.</text>
</comment>
<name>A0ABW4HHK0_9FLAO</name>
<evidence type="ECO:0000313" key="2">
    <source>
        <dbReference type="Proteomes" id="UP001597138"/>
    </source>
</evidence>
<protein>
    <recommendedName>
        <fullName evidence="3">Lipocalin-like domain-containing protein</fullName>
    </recommendedName>
</protein>
<gene>
    <name evidence="1" type="ORF">ACFSC2_19070</name>
</gene>
<dbReference type="Proteomes" id="UP001597138">
    <property type="component" value="Unassembled WGS sequence"/>
</dbReference>
<dbReference type="RefSeq" id="WP_379813970.1">
    <property type="nucleotide sequence ID" value="NZ_JBHUDZ010000017.1"/>
</dbReference>
<keyword evidence="2" id="KW-1185">Reference proteome</keyword>
<proteinExistence type="predicted"/>
<reference evidence="2" key="1">
    <citation type="journal article" date="2019" name="Int. J. Syst. Evol. Microbiol.">
        <title>The Global Catalogue of Microorganisms (GCM) 10K type strain sequencing project: providing services to taxonomists for standard genome sequencing and annotation.</title>
        <authorList>
            <consortium name="The Broad Institute Genomics Platform"/>
            <consortium name="The Broad Institute Genome Sequencing Center for Infectious Disease"/>
            <person name="Wu L."/>
            <person name="Ma J."/>
        </authorList>
    </citation>
    <scope>NUCLEOTIDE SEQUENCE [LARGE SCALE GENOMIC DNA]</scope>
    <source>
        <strain evidence="2">CCUG 70865</strain>
    </source>
</reference>
<sequence length="158" mass="18243">MRKSIFIFGLLLITTFGSSQKKADLKTKIDSAAQTISETKTESGTKTYDSKLVGCWRGSEVGQQQEGISKYWVSCRFEDGRSTLLFIMIDKKGRVTQETENGKWWVENGKYYELHNYDGVIDIYNYQATDDTIDFQSVELMGKKDSSYKFTDYRIQED</sequence>
<dbReference type="EMBL" id="JBHUDZ010000017">
    <property type="protein sequence ID" value="MFD1604848.1"/>
    <property type="molecule type" value="Genomic_DNA"/>
</dbReference>
<organism evidence="1 2">
    <name type="scientific">Flavobacterium artemisiae</name>
    <dbReference type="NCBI Taxonomy" id="2126556"/>
    <lineage>
        <taxon>Bacteria</taxon>
        <taxon>Pseudomonadati</taxon>
        <taxon>Bacteroidota</taxon>
        <taxon>Flavobacteriia</taxon>
        <taxon>Flavobacteriales</taxon>
        <taxon>Flavobacteriaceae</taxon>
        <taxon>Flavobacterium</taxon>
    </lineage>
</organism>
<evidence type="ECO:0000313" key="1">
    <source>
        <dbReference type="EMBL" id="MFD1604848.1"/>
    </source>
</evidence>